<sequence>MEAPRVLSVQSHVVHGHVGNKSATFPLQLLGFNVDPLNTVQFSNHTGYAKFTGERLEGPQIDTLVEGLEANGILNRYTHLLTGYLGRPSILTSLQALVKKLKSINKNLVFMMDPVLGDDGKLYVAPELVDLYRDNLIQYADIITPNGFEATLLSGVKILDEASALEAIQKLHSMGPETVVVTSVDFGTNADLTLYASHSPSNTRFKISFPKLKGSFTGTGDLFAACLLARLSLGPGGVGVLKLETGGSRVVAACETVVSSMNQVLNETMQRMKARGEDAGAAEGRGAENMRYRELCLIESRGFIENPDSLFKAVML</sequence>
<dbReference type="CDD" id="cd01173">
    <property type="entry name" value="pyridoxal_pyridoxamine_kinase"/>
    <property type="match status" value="1"/>
</dbReference>
<dbReference type="GO" id="GO:0009443">
    <property type="term" value="P:pyridoxal 5'-phosphate salvage"/>
    <property type="evidence" value="ECO:0007669"/>
    <property type="project" value="InterPro"/>
</dbReference>
<dbReference type="AlphaFoldDB" id="A0A507FK23"/>
<dbReference type="PANTHER" id="PTHR10534">
    <property type="entry name" value="PYRIDOXAL KINASE"/>
    <property type="match status" value="1"/>
</dbReference>
<dbReference type="OrthoDB" id="2104723at2759"/>
<evidence type="ECO:0000256" key="4">
    <source>
        <dbReference type="ARBA" id="ARBA00022741"/>
    </source>
</evidence>
<dbReference type="EC" id="2.7.1.35" evidence="2"/>
<dbReference type="GO" id="GO:0005829">
    <property type="term" value="C:cytosol"/>
    <property type="evidence" value="ECO:0007669"/>
    <property type="project" value="TreeGrafter"/>
</dbReference>
<dbReference type="GO" id="GO:0005524">
    <property type="term" value="F:ATP binding"/>
    <property type="evidence" value="ECO:0007669"/>
    <property type="project" value="UniProtKB-KW"/>
</dbReference>
<comment type="caution">
    <text evidence="8">The sequence shown here is derived from an EMBL/GenBank/DDBJ whole genome shotgun (WGS) entry which is preliminary data.</text>
</comment>
<dbReference type="Proteomes" id="UP000320333">
    <property type="component" value="Unassembled WGS sequence"/>
</dbReference>
<dbReference type="InterPro" id="IPR013749">
    <property type="entry name" value="PM/HMP-P_kinase-1"/>
</dbReference>
<feature type="domain" description="Pyridoxamine kinase/Phosphomethylpyrimidine kinase" evidence="7">
    <location>
        <begin position="82"/>
        <end position="234"/>
    </location>
</feature>
<keyword evidence="4" id="KW-0547">Nucleotide-binding</keyword>
<evidence type="ECO:0000256" key="2">
    <source>
        <dbReference type="ARBA" id="ARBA00012104"/>
    </source>
</evidence>
<dbReference type="SUPFAM" id="SSF53613">
    <property type="entry name" value="Ribokinase-like"/>
    <property type="match status" value="1"/>
</dbReference>
<evidence type="ECO:0000256" key="3">
    <source>
        <dbReference type="ARBA" id="ARBA00022679"/>
    </source>
</evidence>
<keyword evidence="5 8" id="KW-0418">Kinase</keyword>
<comment type="similarity">
    <text evidence="1">Belongs to the pyridoxine kinase family.</text>
</comment>
<dbReference type="InterPro" id="IPR029056">
    <property type="entry name" value="Ribokinase-like"/>
</dbReference>
<evidence type="ECO:0000259" key="7">
    <source>
        <dbReference type="Pfam" id="PF08543"/>
    </source>
</evidence>
<keyword evidence="9" id="KW-1185">Reference proteome</keyword>
<reference evidence="8 9" key="1">
    <citation type="journal article" date="2019" name="Sci. Rep.">
        <title>Comparative genomics of chytrid fungi reveal insights into the obligate biotrophic and pathogenic lifestyle of Synchytrium endobioticum.</title>
        <authorList>
            <person name="van de Vossenberg B.T.L.H."/>
            <person name="Warris S."/>
            <person name="Nguyen H.D.T."/>
            <person name="van Gent-Pelzer M.P.E."/>
            <person name="Joly D.L."/>
            <person name="van de Geest H.C."/>
            <person name="Bonants P.J.M."/>
            <person name="Smith D.S."/>
            <person name="Levesque C.A."/>
            <person name="van der Lee T.A.J."/>
        </authorList>
    </citation>
    <scope>NUCLEOTIDE SEQUENCE [LARGE SCALE GENOMIC DNA]</scope>
    <source>
        <strain evidence="8 9">CBS 675.73</strain>
    </source>
</reference>
<dbReference type="PANTHER" id="PTHR10534:SF2">
    <property type="entry name" value="PYRIDOXAL KINASE"/>
    <property type="match status" value="1"/>
</dbReference>
<dbReference type="Gene3D" id="3.40.1190.20">
    <property type="match status" value="1"/>
</dbReference>
<evidence type="ECO:0000256" key="5">
    <source>
        <dbReference type="ARBA" id="ARBA00022777"/>
    </source>
</evidence>
<evidence type="ECO:0000256" key="6">
    <source>
        <dbReference type="ARBA" id="ARBA00022840"/>
    </source>
</evidence>
<dbReference type="GO" id="GO:0008478">
    <property type="term" value="F:pyridoxal kinase activity"/>
    <property type="evidence" value="ECO:0007669"/>
    <property type="project" value="UniProtKB-EC"/>
</dbReference>
<dbReference type="NCBIfam" id="TIGR00687">
    <property type="entry name" value="pyridox_kin"/>
    <property type="match status" value="1"/>
</dbReference>
<protein>
    <recommendedName>
        <fullName evidence="2">pyridoxal kinase</fullName>
        <ecNumber evidence="2">2.7.1.35</ecNumber>
    </recommendedName>
</protein>
<dbReference type="InterPro" id="IPR004625">
    <property type="entry name" value="PyrdxlKinase"/>
</dbReference>
<proteinExistence type="inferred from homology"/>
<gene>
    <name evidence="8" type="ORF">CcCBS67573_g02054</name>
</gene>
<organism evidence="8 9">
    <name type="scientific">Chytriomyces confervae</name>
    <dbReference type="NCBI Taxonomy" id="246404"/>
    <lineage>
        <taxon>Eukaryota</taxon>
        <taxon>Fungi</taxon>
        <taxon>Fungi incertae sedis</taxon>
        <taxon>Chytridiomycota</taxon>
        <taxon>Chytridiomycota incertae sedis</taxon>
        <taxon>Chytridiomycetes</taxon>
        <taxon>Chytridiales</taxon>
        <taxon>Chytriomycetaceae</taxon>
        <taxon>Chytriomyces</taxon>
    </lineage>
</organism>
<evidence type="ECO:0000313" key="9">
    <source>
        <dbReference type="Proteomes" id="UP000320333"/>
    </source>
</evidence>
<keyword evidence="6" id="KW-0067">ATP-binding</keyword>
<evidence type="ECO:0000313" key="8">
    <source>
        <dbReference type="EMBL" id="TPX76664.1"/>
    </source>
</evidence>
<dbReference type="STRING" id="246404.A0A507FK23"/>
<keyword evidence="3" id="KW-0808">Transferase</keyword>
<name>A0A507FK23_9FUNG</name>
<dbReference type="Pfam" id="PF08543">
    <property type="entry name" value="Phos_pyr_kin"/>
    <property type="match status" value="1"/>
</dbReference>
<dbReference type="EMBL" id="QEAP01000040">
    <property type="protein sequence ID" value="TPX76664.1"/>
    <property type="molecule type" value="Genomic_DNA"/>
</dbReference>
<accession>A0A507FK23</accession>
<evidence type="ECO:0000256" key="1">
    <source>
        <dbReference type="ARBA" id="ARBA00008805"/>
    </source>
</evidence>